<evidence type="ECO:0000256" key="1">
    <source>
        <dbReference type="ARBA" id="ARBA00022553"/>
    </source>
</evidence>
<evidence type="ECO:0000256" key="4">
    <source>
        <dbReference type="ARBA" id="ARBA00023163"/>
    </source>
</evidence>
<feature type="domain" description="Response regulatory" evidence="7">
    <location>
        <begin position="4"/>
        <end position="120"/>
    </location>
</feature>
<dbReference type="Pfam" id="PF00196">
    <property type="entry name" value="GerE"/>
    <property type="match status" value="1"/>
</dbReference>
<dbReference type="GO" id="GO:0006355">
    <property type="term" value="P:regulation of DNA-templated transcription"/>
    <property type="evidence" value="ECO:0007669"/>
    <property type="project" value="InterPro"/>
</dbReference>
<feature type="modified residue" description="4-aspartylphosphate" evidence="5">
    <location>
        <position position="55"/>
    </location>
</feature>
<keyword evidence="2" id="KW-0805">Transcription regulation</keyword>
<dbReference type="EMBL" id="LSGP01000025">
    <property type="protein sequence ID" value="KYZ75334.1"/>
    <property type="molecule type" value="Genomic_DNA"/>
</dbReference>
<dbReference type="SMART" id="SM00421">
    <property type="entry name" value="HTH_LUXR"/>
    <property type="match status" value="1"/>
</dbReference>
<dbReference type="PANTHER" id="PTHR43214">
    <property type="entry name" value="TWO-COMPONENT RESPONSE REGULATOR"/>
    <property type="match status" value="1"/>
</dbReference>
<evidence type="ECO:0000259" key="6">
    <source>
        <dbReference type="PROSITE" id="PS50043"/>
    </source>
</evidence>
<sequence>MAIRILLADDHKLVRAGLKMLIENDASLEVVGEASDGNQALHFVEEKQPDITILDIAMPGMDGIQCIKEIKTRGLRTKIIVLTMYEDENYIKEVMLAGADAYIKKSSVDSELFKAINHVVRGEVYLNPADSRALISVLRVGQDKPDDNDPYSILSPREREVLKLHVRGLSMREIGEHLAVSIKTVDTYKTRMMEKLNFTKKSELIDYALKYGLLSDKS</sequence>
<dbReference type="SUPFAM" id="SSF46894">
    <property type="entry name" value="C-terminal effector domain of the bipartite response regulators"/>
    <property type="match status" value="1"/>
</dbReference>
<dbReference type="SMART" id="SM00448">
    <property type="entry name" value="REC"/>
    <property type="match status" value="1"/>
</dbReference>
<dbReference type="AlphaFoldDB" id="A0A154BMY1"/>
<dbReference type="GO" id="GO:0003677">
    <property type="term" value="F:DNA binding"/>
    <property type="evidence" value="ECO:0007669"/>
    <property type="project" value="UniProtKB-KW"/>
</dbReference>
<organism evidence="8 9">
    <name type="scientific">Anaerosporomusa subterranea</name>
    <dbReference type="NCBI Taxonomy" id="1794912"/>
    <lineage>
        <taxon>Bacteria</taxon>
        <taxon>Bacillati</taxon>
        <taxon>Bacillota</taxon>
        <taxon>Negativicutes</taxon>
        <taxon>Acetonemataceae</taxon>
        <taxon>Anaerosporomusa</taxon>
    </lineage>
</organism>
<accession>A0A154BMY1</accession>
<keyword evidence="4" id="KW-0804">Transcription</keyword>
<keyword evidence="3" id="KW-0238">DNA-binding</keyword>
<name>A0A154BMY1_ANASB</name>
<evidence type="ECO:0000256" key="3">
    <source>
        <dbReference type="ARBA" id="ARBA00023125"/>
    </source>
</evidence>
<dbReference type="PROSITE" id="PS50043">
    <property type="entry name" value="HTH_LUXR_2"/>
    <property type="match status" value="1"/>
</dbReference>
<evidence type="ECO:0000259" key="7">
    <source>
        <dbReference type="PROSITE" id="PS50110"/>
    </source>
</evidence>
<dbReference type="PROSITE" id="PS50110">
    <property type="entry name" value="RESPONSE_REGULATORY"/>
    <property type="match status" value="1"/>
</dbReference>
<dbReference type="InterPro" id="IPR016032">
    <property type="entry name" value="Sig_transdc_resp-reg_C-effctor"/>
</dbReference>
<dbReference type="Gene3D" id="3.40.50.2300">
    <property type="match status" value="1"/>
</dbReference>
<protein>
    <submittedName>
        <fullName evidence="8">Two-component system response regulator</fullName>
    </submittedName>
</protein>
<comment type="caution">
    <text evidence="8">The sequence shown here is derived from an EMBL/GenBank/DDBJ whole genome shotgun (WGS) entry which is preliminary data.</text>
</comment>
<evidence type="ECO:0000313" key="8">
    <source>
        <dbReference type="EMBL" id="KYZ75334.1"/>
    </source>
</evidence>
<evidence type="ECO:0000256" key="2">
    <source>
        <dbReference type="ARBA" id="ARBA00023015"/>
    </source>
</evidence>
<evidence type="ECO:0000256" key="5">
    <source>
        <dbReference type="PROSITE-ProRule" id="PRU00169"/>
    </source>
</evidence>
<dbReference type="CDD" id="cd06170">
    <property type="entry name" value="LuxR_C_like"/>
    <property type="match status" value="1"/>
</dbReference>
<dbReference type="PRINTS" id="PR00038">
    <property type="entry name" value="HTHLUXR"/>
</dbReference>
<dbReference type="SUPFAM" id="SSF52172">
    <property type="entry name" value="CheY-like"/>
    <property type="match status" value="1"/>
</dbReference>
<dbReference type="CDD" id="cd17535">
    <property type="entry name" value="REC_NarL-like"/>
    <property type="match status" value="1"/>
</dbReference>
<gene>
    <name evidence="8" type="ORF">AXX12_14360</name>
</gene>
<keyword evidence="9" id="KW-1185">Reference proteome</keyword>
<dbReference type="STRING" id="1794912.AXX12_14360"/>
<dbReference type="PANTHER" id="PTHR43214:SF43">
    <property type="entry name" value="TWO-COMPONENT RESPONSE REGULATOR"/>
    <property type="match status" value="1"/>
</dbReference>
<dbReference type="Proteomes" id="UP000076268">
    <property type="component" value="Unassembled WGS sequence"/>
</dbReference>
<dbReference type="InterPro" id="IPR058245">
    <property type="entry name" value="NreC/VraR/RcsB-like_REC"/>
</dbReference>
<feature type="domain" description="HTH luxR-type" evidence="6">
    <location>
        <begin position="147"/>
        <end position="212"/>
    </location>
</feature>
<dbReference type="OrthoDB" id="9759232at2"/>
<dbReference type="RefSeq" id="WP_066245033.1">
    <property type="nucleotide sequence ID" value="NZ_LSGP01000025.1"/>
</dbReference>
<proteinExistence type="predicted"/>
<dbReference type="Pfam" id="PF00072">
    <property type="entry name" value="Response_reg"/>
    <property type="match status" value="1"/>
</dbReference>
<dbReference type="InterPro" id="IPR039420">
    <property type="entry name" value="WalR-like"/>
</dbReference>
<evidence type="ECO:0000313" key="9">
    <source>
        <dbReference type="Proteomes" id="UP000076268"/>
    </source>
</evidence>
<reference evidence="8 9" key="1">
    <citation type="submission" date="2016-02" db="EMBL/GenBank/DDBJ databases">
        <title>Anaerosporomusa subterraneum gen. nov., sp. nov., a spore-forming obligate anaerobe isolated from saprolite.</title>
        <authorList>
            <person name="Choi J.K."/>
            <person name="Shah M."/>
            <person name="Yee N."/>
        </authorList>
    </citation>
    <scope>NUCLEOTIDE SEQUENCE [LARGE SCALE GENOMIC DNA]</scope>
    <source>
        <strain evidence="8 9">RU4</strain>
    </source>
</reference>
<dbReference type="GO" id="GO:0000160">
    <property type="term" value="P:phosphorelay signal transduction system"/>
    <property type="evidence" value="ECO:0007669"/>
    <property type="project" value="InterPro"/>
</dbReference>
<dbReference type="InterPro" id="IPR011006">
    <property type="entry name" value="CheY-like_superfamily"/>
</dbReference>
<dbReference type="InterPro" id="IPR000792">
    <property type="entry name" value="Tscrpt_reg_LuxR_C"/>
</dbReference>
<keyword evidence="1 5" id="KW-0597">Phosphoprotein</keyword>
<dbReference type="InterPro" id="IPR001789">
    <property type="entry name" value="Sig_transdc_resp-reg_receiver"/>
</dbReference>